<comment type="caution">
    <text evidence="2">The sequence shown here is derived from an EMBL/GenBank/DDBJ whole genome shotgun (WGS) entry which is preliminary data.</text>
</comment>
<feature type="compositionally biased region" description="Polar residues" evidence="1">
    <location>
        <begin position="61"/>
        <end position="77"/>
    </location>
</feature>
<evidence type="ECO:0000313" key="3">
    <source>
        <dbReference type="Proteomes" id="UP001066276"/>
    </source>
</evidence>
<dbReference type="AlphaFoldDB" id="A0AAV7KTV8"/>
<accession>A0AAV7KTV8</accession>
<feature type="compositionally biased region" description="Basic residues" evidence="1">
    <location>
        <begin position="8"/>
        <end position="18"/>
    </location>
</feature>
<reference evidence="2" key="1">
    <citation type="journal article" date="2022" name="bioRxiv">
        <title>Sequencing and chromosome-scale assembly of the giantPleurodeles waltlgenome.</title>
        <authorList>
            <person name="Brown T."/>
            <person name="Elewa A."/>
            <person name="Iarovenko S."/>
            <person name="Subramanian E."/>
            <person name="Araus A.J."/>
            <person name="Petzold A."/>
            <person name="Susuki M."/>
            <person name="Suzuki K.-i.T."/>
            <person name="Hayashi T."/>
            <person name="Toyoda A."/>
            <person name="Oliveira C."/>
            <person name="Osipova E."/>
            <person name="Leigh N.D."/>
            <person name="Simon A."/>
            <person name="Yun M.H."/>
        </authorList>
    </citation>
    <scope>NUCLEOTIDE SEQUENCE</scope>
    <source>
        <strain evidence="2">20211129_DDA</strain>
        <tissue evidence="2">Liver</tissue>
    </source>
</reference>
<evidence type="ECO:0000313" key="2">
    <source>
        <dbReference type="EMBL" id="KAJ1082921.1"/>
    </source>
</evidence>
<dbReference type="Proteomes" id="UP001066276">
    <property type="component" value="Chromosome 12"/>
</dbReference>
<keyword evidence="3" id="KW-1185">Reference proteome</keyword>
<organism evidence="2 3">
    <name type="scientific">Pleurodeles waltl</name>
    <name type="common">Iberian ribbed newt</name>
    <dbReference type="NCBI Taxonomy" id="8319"/>
    <lineage>
        <taxon>Eukaryota</taxon>
        <taxon>Metazoa</taxon>
        <taxon>Chordata</taxon>
        <taxon>Craniata</taxon>
        <taxon>Vertebrata</taxon>
        <taxon>Euteleostomi</taxon>
        <taxon>Amphibia</taxon>
        <taxon>Batrachia</taxon>
        <taxon>Caudata</taxon>
        <taxon>Salamandroidea</taxon>
        <taxon>Salamandridae</taxon>
        <taxon>Pleurodelinae</taxon>
        <taxon>Pleurodeles</taxon>
    </lineage>
</organism>
<sequence length="77" mass="8045">MRQTGQSRIRRQTRRPARTRGAAGARSRPLRGPPADLGCPALVGTRGPAANRGAGVPDRAVSSSGVDAMTSASRRNH</sequence>
<protein>
    <submittedName>
        <fullName evidence="2">Uncharacterized protein</fullName>
    </submittedName>
</protein>
<proteinExistence type="predicted"/>
<feature type="region of interest" description="Disordered" evidence="1">
    <location>
        <begin position="1"/>
        <end position="77"/>
    </location>
</feature>
<evidence type="ECO:0000256" key="1">
    <source>
        <dbReference type="SAM" id="MobiDB-lite"/>
    </source>
</evidence>
<gene>
    <name evidence="2" type="ORF">NDU88_003082</name>
</gene>
<name>A0AAV7KTV8_PLEWA</name>
<dbReference type="EMBL" id="JANPWB010000016">
    <property type="protein sequence ID" value="KAJ1082921.1"/>
    <property type="molecule type" value="Genomic_DNA"/>
</dbReference>